<dbReference type="EMBL" id="RBWV01000015">
    <property type="protein sequence ID" value="RKS69234.1"/>
    <property type="molecule type" value="Genomic_DNA"/>
</dbReference>
<evidence type="ECO:0000256" key="4">
    <source>
        <dbReference type="ARBA" id="ARBA00023125"/>
    </source>
</evidence>
<evidence type="ECO:0000256" key="3">
    <source>
        <dbReference type="ARBA" id="ARBA00023082"/>
    </source>
</evidence>
<evidence type="ECO:0000259" key="6">
    <source>
        <dbReference type="Pfam" id="PF08281"/>
    </source>
</evidence>
<organism evidence="7 8">
    <name type="scientific">Motilibacter peucedani</name>
    <dbReference type="NCBI Taxonomy" id="598650"/>
    <lineage>
        <taxon>Bacteria</taxon>
        <taxon>Bacillati</taxon>
        <taxon>Actinomycetota</taxon>
        <taxon>Actinomycetes</taxon>
        <taxon>Motilibacterales</taxon>
        <taxon>Motilibacteraceae</taxon>
        <taxon>Motilibacter</taxon>
    </lineage>
</organism>
<dbReference type="PANTHER" id="PTHR43133">
    <property type="entry name" value="RNA POLYMERASE ECF-TYPE SIGMA FACTO"/>
    <property type="match status" value="1"/>
</dbReference>
<protein>
    <submittedName>
        <fullName evidence="7">RNA polymerase sigma-70 factor (Sigma-E family)</fullName>
    </submittedName>
</protein>
<dbReference type="InterPro" id="IPR036388">
    <property type="entry name" value="WH-like_DNA-bd_sf"/>
</dbReference>
<dbReference type="NCBIfam" id="TIGR02983">
    <property type="entry name" value="SigE-fam_strep"/>
    <property type="match status" value="1"/>
</dbReference>
<reference evidence="7 8" key="1">
    <citation type="submission" date="2018-10" db="EMBL/GenBank/DDBJ databases">
        <title>Genomic Encyclopedia of Archaeal and Bacterial Type Strains, Phase II (KMG-II): from individual species to whole genera.</title>
        <authorList>
            <person name="Goeker M."/>
        </authorList>
    </citation>
    <scope>NUCLEOTIDE SEQUENCE [LARGE SCALE GENOMIC DNA]</scope>
    <source>
        <strain evidence="7 8">RP-AC37</strain>
    </source>
</reference>
<dbReference type="InterPro" id="IPR013325">
    <property type="entry name" value="RNA_pol_sigma_r2"/>
</dbReference>
<dbReference type="Gene3D" id="1.10.10.10">
    <property type="entry name" value="Winged helix-like DNA-binding domain superfamily/Winged helix DNA-binding domain"/>
    <property type="match status" value="1"/>
</dbReference>
<evidence type="ECO:0000256" key="1">
    <source>
        <dbReference type="ARBA" id="ARBA00010641"/>
    </source>
</evidence>
<keyword evidence="3" id="KW-0731">Sigma factor</keyword>
<dbReference type="InterPro" id="IPR013249">
    <property type="entry name" value="RNA_pol_sigma70_r4_t2"/>
</dbReference>
<keyword evidence="4" id="KW-0238">DNA-binding</keyword>
<evidence type="ECO:0000256" key="2">
    <source>
        <dbReference type="ARBA" id="ARBA00023015"/>
    </source>
</evidence>
<keyword evidence="2" id="KW-0805">Transcription regulation</keyword>
<dbReference type="GO" id="GO:0006352">
    <property type="term" value="P:DNA-templated transcription initiation"/>
    <property type="evidence" value="ECO:0007669"/>
    <property type="project" value="InterPro"/>
</dbReference>
<dbReference type="InterPro" id="IPR014284">
    <property type="entry name" value="RNA_pol_sigma-70_dom"/>
</dbReference>
<dbReference type="AlphaFoldDB" id="A0A420XKP3"/>
<dbReference type="InterPro" id="IPR039425">
    <property type="entry name" value="RNA_pol_sigma-70-like"/>
</dbReference>
<dbReference type="Proteomes" id="UP000281955">
    <property type="component" value="Unassembled WGS sequence"/>
</dbReference>
<comment type="similarity">
    <text evidence="1">Belongs to the sigma-70 factor family. ECF subfamily.</text>
</comment>
<dbReference type="GO" id="GO:0016987">
    <property type="term" value="F:sigma factor activity"/>
    <property type="evidence" value="ECO:0007669"/>
    <property type="project" value="UniProtKB-KW"/>
</dbReference>
<dbReference type="RefSeq" id="WP_121194674.1">
    <property type="nucleotide sequence ID" value="NZ_RBWV01000015.1"/>
</dbReference>
<dbReference type="SUPFAM" id="SSF88659">
    <property type="entry name" value="Sigma3 and sigma4 domains of RNA polymerase sigma factors"/>
    <property type="match status" value="1"/>
</dbReference>
<dbReference type="InterPro" id="IPR014325">
    <property type="entry name" value="RNA_pol_sigma-E_actinobac"/>
</dbReference>
<feature type="domain" description="RNA polymerase sigma factor 70 region 4 type 2" evidence="6">
    <location>
        <begin position="101"/>
        <end position="153"/>
    </location>
</feature>
<accession>A0A420XKP3</accession>
<gene>
    <name evidence="7" type="ORF">CLV35_3409</name>
</gene>
<evidence type="ECO:0000313" key="7">
    <source>
        <dbReference type="EMBL" id="RKS69234.1"/>
    </source>
</evidence>
<dbReference type="PANTHER" id="PTHR43133:SF50">
    <property type="entry name" value="ECF RNA POLYMERASE SIGMA FACTOR SIGM"/>
    <property type="match status" value="1"/>
</dbReference>
<dbReference type="NCBIfam" id="TIGR02937">
    <property type="entry name" value="sigma70-ECF"/>
    <property type="match status" value="1"/>
</dbReference>
<dbReference type="GO" id="GO:0003677">
    <property type="term" value="F:DNA binding"/>
    <property type="evidence" value="ECO:0007669"/>
    <property type="project" value="UniProtKB-KW"/>
</dbReference>
<dbReference type="SUPFAM" id="SSF88946">
    <property type="entry name" value="Sigma2 domain of RNA polymerase sigma factors"/>
    <property type="match status" value="1"/>
</dbReference>
<keyword evidence="8" id="KW-1185">Reference proteome</keyword>
<dbReference type="Gene3D" id="1.10.1740.10">
    <property type="match status" value="1"/>
</dbReference>
<evidence type="ECO:0000256" key="5">
    <source>
        <dbReference type="ARBA" id="ARBA00023163"/>
    </source>
</evidence>
<sequence length="175" mass="20181">MDTPEAFDRLLRDRSAALLRTAYLLTGDRHLAEDLLQSALTKTFQRWSTLRDEAAGEAYVRKVMVSIYTRWWQRKWNGERPTAELPDVELLDPYGAADEREYVRRLLTSLPRRQRAVIVLRFYEDMSEKDIAEALEISTGTVKSTASAAMTRLRTMIAEEQGPARVRQYEGGDRP</sequence>
<proteinExistence type="inferred from homology"/>
<comment type="caution">
    <text evidence="7">The sequence shown here is derived from an EMBL/GenBank/DDBJ whole genome shotgun (WGS) entry which is preliminary data.</text>
</comment>
<keyword evidence="5" id="KW-0804">Transcription</keyword>
<dbReference type="CDD" id="cd06171">
    <property type="entry name" value="Sigma70_r4"/>
    <property type="match status" value="1"/>
</dbReference>
<dbReference type="OrthoDB" id="3678480at2"/>
<name>A0A420XKP3_9ACTN</name>
<dbReference type="Pfam" id="PF08281">
    <property type="entry name" value="Sigma70_r4_2"/>
    <property type="match status" value="1"/>
</dbReference>
<dbReference type="InParanoid" id="A0A420XKP3"/>
<evidence type="ECO:0000313" key="8">
    <source>
        <dbReference type="Proteomes" id="UP000281955"/>
    </source>
</evidence>
<dbReference type="InterPro" id="IPR013324">
    <property type="entry name" value="RNA_pol_sigma_r3/r4-like"/>
</dbReference>